<dbReference type="SUPFAM" id="SSF81321">
    <property type="entry name" value="Family A G protein-coupled receptor-like"/>
    <property type="match status" value="1"/>
</dbReference>
<dbReference type="PANTHER" id="PTHR24372:SF77">
    <property type="entry name" value="G-PROTEIN COUPLED RECEPTORS FAMILY 1 PROFILE DOMAIN-CONTAINING PROTEIN"/>
    <property type="match status" value="1"/>
</dbReference>
<dbReference type="AlphaFoldDB" id="A0A6P8H4B8"/>
<evidence type="ECO:0000256" key="6">
    <source>
        <dbReference type="ARBA" id="ARBA00023136"/>
    </source>
</evidence>
<keyword evidence="5 7" id="KW-1133">Transmembrane helix</keyword>
<organism evidence="9 10">
    <name type="scientific">Actinia tenebrosa</name>
    <name type="common">Australian red waratah sea anemone</name>
    <dbReference type="NCBI Taxonomy" id="6105"/>
    <lineage>
        <taxon>Eukaryota</taxon>
        <taxon>Metazoa</taxon>
        <taxon>Cnidaria</taxon>
        <taxon>Anthozoa</taxon>
        <taxon>Hexacorallia</taxon>
        <taxon>Actiniaria</taxon>
        <taxon>Actiniidae</taxon>
        <taxon>Actinia</taxon>
    </lineage>
</organism>
<dbReference type="GO" id="GO:0007189">
    <property type="term" value="P:adenylate cyclase-activating G protein-coupled receptor signaling pathway"/>
    <property type="evidence" value="ECO:0007669"/>
    <property type="project" value="TreeGrafter"/>
</dbReference>
<feature type="transmembrane region" description="Helical" evidence="7">
    <location>
        <begin position="78"/>
        <end position="103"/>
    </location>
</feature>
<dbReference type="Pfam" id="PF00001">
    <property type="entry name" value="7tm_1"/>
    <property type="match status" value="1"/>
</dbReference>
<reference evidence="10" key="1">
    <citation type="submission" date="2025-08" db="UniProtKB">
        <authorList>
            <consortium name="RefSeq"/>
        </authorList>
    </citation>
    <scope>IDENTIFICATION</scope>
    <source>
        <tissue evidence="10">Tentacle</tissue>
    </source>
</reference>
<dbReference type="InterPro" id="IPR000276">
    <property type="entry name" value="GPCR_Rhodpsn"/>
</dbReference>
<dbReference type="PROSITE" id="PS50262">
    <property type="entry name" value="G_PROTEIN_RECEP_F1_2"/>
    <property type="match status" value="1"/>
</dbReference>
<evidence type="ECO:0000256" key="4">
    <source>
        <dbReference type="ARBA" id="ARBA00022737"/>
    </source>
</evidence>
<keyword evidence="2" id="KW-0433">Leucine-rich repeat</keyword>
<evidence type="ECO:0000256" key="3">
    <source>
        <dbReference type="ARBA" id="ARBA00022692"/>
    </source>
</evidence>
<sequence length="295" mass="33784">MMNMIFIIALVEGICALPFNLIVLITTLKSRVLRQPVAHILVANISVGGLLISFYMIIITSTRQSMSAENYYSMYLPYYCRIVGVLFLIGQVTSPLMSFVMTLERHLAVVYCMRPHIRITRRMSYVAMVIVWSLSLSLAVSFMTSPQFSVETDTMCLPYINIDNQEVLTYVGCGGVVLYVISMALYGHMYLDFQKTNQKTVQLQRENSLARRIALIMFTNVLFFILPLAVIAAVNIFQEHISNETLHIFWKTFGLSFLGINPCINPVLFSFRNEKLRNEFWKFCRLLRGSVAHQP</sequence>
<dbReference type="RefSeq" id="XP_031550398.1">
    <property type="nucleotide sequence ID" value="XM_031694538.1"/>
</dbReference>
<feature type="domain" description="G-protein coupled receptors family 1 profile" evidence="8">
    <location>
        <begin position="19"/>
        <end position="269"/>
    </location>
</feature>
<evidence type="ECO:0000256" key="1">
    <source>
        <dbReference type="ARBA" id="ARBA00004370"/>
    </source>
</evidence>
<dbReference type="FunCoup" id="A0A6P8H4B8">
    <property type="interactions" value="314"/>
</dbReference>
<evidence type="ECO:0000256" key="7">
    <source>
        <dbReference type="SAM" id="Phobius"/>
    </source>
</evidence>
<feature type="transmembrane region" description="Helical" evidence="7">
    <location>
        <begin position="248"/>
        <end position="271"/>
    </location>
</feature>
<keyword evidence="4" id="KW-0677">Repeat</keyword>
<dbReference type="GO" id="GO:0009755">
    <property type="term" value="P:hormone-mediated signaling pathway"/>
    <property type="evidence" value="ECO:0007669"/>
    <property type="project" value="TreeGrafter"/>
</dbReference>
<gene>
    <name evidence="10" type="primary">LOC116287842</name>
</gene>
<dbReference type="KEGG" id="aten:116287842"/>
<dbReference type="InParanoid" id="A0A6P8H4B8"/>
<evidence type="ECO:0000313" key="9">
    <source>
        <dbReference type="Proteomes" id="UP000515163"/>
    </source>
</evidence>
<dbReference type="OrthoDB" id="5986460at2759"/>
<evidence type="ECO:0000256" key="5">
    <source>
        <dbReference type="ARBA" id="ARBA00022989"/>
    </source>
</evidence>
<dbReference type="Proteomes" id="UP000515163">
    <property type="component" value="Unplaced"/>
</dbReference>
<dbReference type="PANTHER" id="PTHR24372">
    <property type="entry name" value="GLYCOPROTEIN HORMONE RECEPTOR"/>
    <property type="match status" value="1"/>
</dbReference>
<keyword evidence="6 7" id="KW-0472">Membrane</keyword>
<dbReference type="PRINTS" id="PR00237">
    <property type="entry name" value="GPCRRHODOPSN"/>
</dbReference>
<dbReference type="GO" id="GO:0008528">
    <property type="term" value="F:G protein-coupled peptide receptor activity"/>
    <property type="evidence" value="ECO:0007669"/>
    <property type="project" value="TreeGrafter"/>
</dbReference>
<keyword evidence="3 7" id="KW-0812">Transmembrane</keyword>
<comment type="subcellular location">
    <subcellularLocation>
        <location evidence="1">Membrane</location>
    </subcellularLocation>
</comment>
<dbReference type="Gene3D" id="1.20.1070.10">
    <property type="entry name" value="Rhodopsin 7-helix transmembrane proteins"/>
    <property type="match status" value="1"/>
</dbReference>
<keyword evidence="9" id="KW-1185">Reference proteome</keyword>
<dbReference type="GO" id="GO:0005886">
    <property type="term" value="C:plasma membrane"/>
    <property type="evidence" value="ECO:0007669"/>
    <property type="project" value="TreeGrafter"/>
</dbReference>
<feature type="transmembrane region" description="Helical" evidence="7">
    <location>
        <begin position="37"/>
        <end position="58"/>
    </location>
</feature>
<evidence type="ECO:0000313" key="10">
    <source>
        <dbReference type="RefSeq" id="XP_031550398.1"/>
    </source>
</evidence>
<accession>A0A6P8H4B8</accession>
<protein>
    <submittedName>
        <fullName evidence="10">Somatostatin receptor type 5-like</fullName>
    </submittedName>
</protein>
<feature type="transmembrane region" description="Helical" evidence="7">
    <location>
        <begin position="6"/>
        <end position="25"/>
    </location>
</feature>
<evidence type="ECO:0000259" key="8">
    <source>
        <dbReference type="PROSITE" id="PS50262"/>
    </source>
</evidence>
<name>A0A6P8H4B8_ACTTE</name>
<feature type="transmembrane region" description="Helical" evidence="7">
    <location>
        <begin position="124"/>
        <end position="143"/>
    </location>
</feature>
<dbReference type="GeneID" id="116287842"/>
<proteinExistence type="predicted"/>
<dbReference type="InterPro" id="IPR017452">
    <property type="entry name" value="GPCR_Rhodpsn_7TM"/>
</dbReference>
<feature type="transmembrane region" description="Helical" evidence="7">
    <location>
        <begin position="212"/>
        <end position="236"/>
    </location>
</feature>
<feature type="transmembrane region" description="Helical" evidence="7">
    <location>
        <begin position="167"/>
        <end position="191"/>
    </location>
</feature>
<evidence type="ECO:0000256" key="2">
    <source>
        <dbReference type="ARBA" id="ARBA00022614"/>
    </source>
</evidence>